<proteinExistence type="predicted"/>
<organism evidence="1 2">
    <name type="scientific">Nephila pilipes</name>
    <name type="common">Giant wood spider</name>
    <name type="synonym">Nephila maculata</name>
    <dbReference type="NCBI Taxonomy" id="299642"/>
    <lineage>
        <taxon>Eukaryota</taxon>
        <taxon>Metazoa</taxon>
        <taxon>Ecdysozoa</taxon>
        <taxon>Arthropoda</taxon>
        <taxon>Chelicerata</taxon>
        <taxon>Arachnida</taxon>
        <taxon>Araneae</taxon>
        <taxon>Araneomorphae</taxon>
        <taxon>Entelegynae</taxon>
        <taxon>Araneoidea</taxon>
        <taxon>Nephilidae</taxon>
        <taxon>Nephila</taxon>
    </lineage>
</organism>
<dbReference type="EMBL" id="BMAW01089548">
    <property type="protein sequence ID" value="GFS40474.1"/>
    <property type="molecule type" value="Genomic_DNA"/>
</dbReference>
<dbReference type="AlphaFoldDB" id="A0A8X6ICK0"/>
<accession>A0A8X6ICK0</accession>
<reference evidence="1" key="1">
    <citation type="submission" date="2020-08" db="EMBL/GenBank/DDBJ databases">
        <title>Multicomponent nature underlies the extraordinary mechanical properties of spider dragline silk.</title>
        <authorList>
            <person name="Kono N."/>
            <person name="Nakamura H."/>
            <person name="Mori M."/>
            <person name="Yoshida Y."/>
            <person name="Ohtoshi R."/>
            <person name="Malay A.D."/>
            <person name="Moran D.A.P."/>
            <person name="Tomita M."/>
            <person name="Numata K."/>
            <person name="Arakawa K."/>
        </authorList>
    </citation>
    <scope>NUCLEOTIDE SEQUENCE</scope>
</reference>
<keyword evidence="2" id="KW-1185">Reference proteome</keyword>
<sequence length="122" mass="13616">MQSGKNKTGPENNYNLDLELTLVNEQKNCSLQIILKMTTGGVDDGCYMSGILNSLMLCPEFFAVSICLRYHDSTSEHTTLTILSLAHEMFGEERRKISRKVKYPGRLDCLLCLLVSFTCGAS</sequence>
<name>A0A8X6ICK0_NEPPI</name>
<gene>
    <name evidence="1" type="ORF">NPIL_59221</name>
</gene>
<protein>
    <submittedName>
        <fullName evidence="1">Uncharacterized protein</fullName>
    </submittedName>
</protein>
<comment type="caution">
    <text evidence="1">The sequence shown here is derived from an EMBL/GenBank/DDBJ whole genome shotgun (WGS) entry which is preliminary data.</text>
</comment>
<evidence type="ECO:0000313" key="1">
    <source>
        <dbReference type="EMBL" id="GFS40474.1"/>
    </source>
</evidence>
<evidence type="ECO:0000313" key="2">
    <source>
        <dbReference type="Proteomes" id="UP000887013"/>
    </source>
</evidence>
<dbReference type="Proteomes" id="UP000887013">
    <property type="component" value="Unassembled WGS sequence"/>
</dbReference>